<feature type="domain" description="Tn3 transposase DDE" evidence="2">
    <location>
        <begin position="21"/>
        <end position="111"/>
    </location>
</feature>
<dbReference type="RefSeq" id="WP_229882533.1">
    <property type="nucleotide sequence ID" value="NZ_BMVG01000072.1"/>
</dbReference>
<name>A0A918YTN8_9ACTN</name>
<keyword evidence="4" id="KW-1185">Reference proteome</keyword>
<gene>
    <name evidence="3" type="ORF">GCM10010339_92270</name>
</gene>
<organism evidence="3 4">
    <name type="scientific">Streptomyces alanosinicus</name>
    <dbReference type="NCBI Taxonomy" id="68171"/>
    <lineage>
        <taxon>Bacteria</taxon>
        <taxon>Bacillati</taxon>
        <taxon>Actinomycetota</taxon>
        <taxon>Actinomycetes</taxon>
        <taxon>Kitasatosporales</taxon>
        <taxon>Streptomycetaceae</taxon>
        <taxon>Streptomyces</taxon>
    </lineage>
</organism>
<evidence type="ECO:0000313" key="4">
    <source>
        <dbReference type="Proteomes" id="UP000655443"/>
    </source>
</evidence>
<dbReference type="AlphaFoldDB" id="A0A918YTN8"/>
<feature type="compositionally biased region" description="Low complexity" evidence="1">
    <location>
        <begin position="169"/>
        <end position="181"/>
    </location>
</feature>
<proteinExistence type="predicted"/>
<sequence length="181" mass="19606">MSDFPRLPPGFVSGAVTATYQYDQIVKYTIALRLGTAEAEQVLRRFTRGGPKHPTYRAIEELGRAVRTAFICNHLADAEMRREIHEGLQVVENWNRAIKDLFYGKDGDLTGPGKEYPQRAPAHRHPPEHGGQFAVVGPSPGGCARRRGRRPAGGPIHAPRGRRAGRGGLAAAGAAAPGRGR</sequence>
<dbReference type="GO" id="GO:0004803">
    <property type="term" value="F:transposase activity"/>
    <property type="evidence" value="ECO:0007669"/>
    <property type="project" value="InterPro"/>
</dbReference>
<dbReference type="InterPro" id="IPR002513">
    <property type="entry name" value="Tn3_Tnp_DDE_dom"/>
</dbReference>
<dbReference type="Proteomes" id="UP000655443">
    <property type="component" value="Unassembled WGS sequence"/>
</dbReference>
<comment type="caution">
    <text evidence="3">The sequence shown here is derived from an EMBL/GenBank/DDBJ whole genome shotgun (WGS) entry which is preliminary data.</text>
</comment>
<reference evidence="3" key="2">
    <citation type="submission" date="2020-09" db="EMBL/GenBank/DDBJ databases">
        <authorList>
            <person name="Sun Q."/>
            <person name="Ohkuma M."/>
        </authorList>
    </citation>
    <scope>NUCLEOTIDE SEQUENCE</scope>
    <source>
        <strain evidence="3">JCM 4714</strain>
    </source>
</reference>
<accession>A0A918YTN8</accession>
<protein>
    <recommendedName>
        <fullName evidence="2">Tn3 transposase DDE domain-containing protein</fullName>
    </recommendedName>
</protein>
<evidence type="ECO:0000313" key="3">
    <source>
        <dbReference type="EMBL" id="GHE15952.1"/>
    </source>
</evidence>
<reference evidence="3" key="1">
    <citation type="journal article" date="2014" name="Int. J. Syst. Evol. Microbiol.">
        <title>Complete genome sequence of Corynebacterium casei LMG S-19264T (=DSM 44701T), isolated from a smear-ripened cheese.</title>
        <authorList>
            <consortium name="US DOE Joint Genome Institute (JGI-PGF)"/>
            <person name="Walter F."/>
            <person name="Albersmeier A."/>
            <person name="Kalinowski J."/>
            <person name="Ruckert C."/>
        </authorList>
    </citation>
    <scope>NUCLEOTIDE SEQUENCE</scope>
    <source>
        <strain evidence="3">JCM 4714</strain>
    </source>
</reference>
<evidence type="ECO:0000259" key="2">
    <source>
        <dbReference type="Pfam" id="PF01526"/>
    </source>
</evidence>
<dbReference type="GO" id="GO:0006313">
    <property type="term" value="P:DNA transposition"/>
    <property type="evidence" value="ECO:0007669"/>
    <property type="project" value="InterPro"/>
</dbReference>
<feature type="region of interest" description="Disordered" evidence="1">
    <location>
        <begin position="109"/>
        <end position="181"/>
    </location>
</feature>
<evidence type="ECO:0000256" key="1">
    <source>
        <dbReference type="SAM" id="MobiDB-lite"/>
    </source>
</evidence>
<dbReference type="Pfam" id="PF01526">
    <property type="entry name" value="DDE_Tnp_Tn3"/>
    <property type="match status" value="1"/>
</dbReference>
<dbReference type="EMBL" id="BMVG01000072">
    <property type="protein sequence ID" value="GHE15952.1"/>
    <property type="molecule type" value="Genomic_DNA"/>
</dbReference>